<feature type="transmembrane region" description="Helical" evidence="3">
    <location>
        <begin position="64"/>
        <end position="86"/>
    </location>
</feature>
<feature type="transmembrane region" description="Helical" evidence="3">
    <location>
        <begin position="295"/>
        <end position="312"/>
    </location>
</feature>
<keyword evidence="3" id="KW-1133">Transmembrane helix</keyword>
<evidence type="ECO:0000313" key="6">
    <source>
        <dbReference type="Proteomes" id="UP000317881"/>
    </source>
</evidence>
<feature type="compositionally biased region" description="Basic and acidic residues" evidence="2">
    <location>
        <begin position="1"/>
        <end position="12"/>
    </location>
</feature>
<evidence type="ECO:0000256" key="3">
    <source>
        <dbReference type="SAM" id="Phobius"/>
    </source>
</evidence>
<reference evidence="5 6" key="1">
    <citation type="submission" date="2019-06" db="EMBL/GenBank/DDBJ databases">
        <title>Whole genome shotgun sequence of Streptomyces spinoverrucosus NBRC 14228.</title>
        <authorList>
            <person name="Hosoyama A."/>
            <person name="Uohara A."/>
            <person name="Ohji S."/>
            <person name="Ichikawa N."/>
        </authorList>
    </citation>
    <scope>NUCLEOTIDE SEQUENCE [LARGE SCALE GENOMIC DNA]</scope>
    <source>
        <strain evidence="5 6">NBRC 14228</strain>
    </source>
</reference>
<feature type="transmembrane region" description="Helical" evidence="3">
    <location>
        <begin position="267"/>
        <end position="288"/>
    </location>
</feature>
<feature type="transmembrane region" description="Helical" evidence="3">
    <location>
        <begin position="176"/>
        <end position="195"/>
    </location>
</feature>
<feature type="transmembrane region" description="Helical" evidence="3">
    <location>
        <begin position="92"/>
        <end position="109"/>
    </location>
</feature>
<proteinExistence type="inferred from homology"/>
<keyword evidence="3" id="KW-0472">Membrane</keyword>
<dbReference type="Gene3D" id="1.10.3730.20">
    <property type="match status" value="1"/>
</dbReference>
<name>A0A4Y3VMC0_9ACTN</name>
<protein>
    <submittedName>
        <fullName evidence="5">Membrane protein</fullName>
    </submittedName>
</protein>
<feature type="compositionally biased region" description="Basic residues" evidence="2">
    <location>
        <begin position="21"/>
        <end position="31"/>
    </location>
</feature>
<evidence type="ECO:0000313" key="5">
    <source>
        <dbReference type="EMBL" id="GEC07318.1"/>
    </source>
</evidence>
<organism evidence="5 6">
    <name type="scientific">Streptomyces spinoverrucosus</name>
    <dbReference type="NCBI Taxonomy" id="284043"/>
    <lineage>
        <taxon>Bacteria</taxon>
        <taxon>Bacillati</taxon>
        <taxon>Actinomycetota</taxon>
        <taxon>Actinomycetes</taxon>
        <taxon>Kitasatosporales</taxon>
        <taxon>Streptomycetaceae</taxon>
        <taxon>Streptomyces</taxon>
    </lineage>
</organism>
<evidence type="ECO:0000256" key="2">
    <source>
        <dbReference type="SAM" id="MobiDB-lite"/>
    </source>
</evidence>
<gene>
    <name evidence="5" type="ORF">SSP24_49730</name>
</gene>
<feature type="region of interest" description="Disordered" evidence="2">
    <location>
        <begin position="1"/>
        <end position="31"/>
    </location>
</feature>
<sequence>MGGGRDAVHRLPDGTQGTDRPRRRHPGGRPRARCVTPLVTSAVLLAAVTHAGWNAIAHRITDKLVGFALISGGGLVIGLALLPFVAVPAARAWPYLLLSAAVHIAYYALLMKSFRLGDFGLAYPIARGSAPLVVTVLAAIFAHEVPDGWVVAGIALSCAGLTGAALWGLRGRQPDWPAIGAALATGLSIAVYTVVDGLGVRASGSALGYVAWLMAVQGVVIPAYAVYAWRTETVARLRPFLGLGLLGAALSVGAYALILWAQTRADLAPIAALRESSVIVGAAIGAVVFKERFGAARIVAAGLLVVGIGLMLG</sequence>
<dbReference type="AlphaFoldDB" id="A0A4Y3VMC0"/>
<dbReference type="InterPro" id="IPR037185">
    <property type="entry name" value="EmrE-like"/>
</dbReference>
<keyword evidence="3" id="KW-0812">Transmembrane</keyword>
<evidence type="ECO:0000256" key="1">
    <source>
        <dbReference type="ARBA" id="ARBA00007362"/>
    </source>
</evidence>
<dbReference type="Pfam" id="PF00892">
    <property type="entry name" value="EamA"/>
    <property type="match status" value="1"/>
</dbReference>
<feature type="transmembrane region" description="Helical" evidence="3">
    <location>
        <begin position="121"/>
        <end position="142"/>
    </location>
</feature>
<feature type="transmembrane region" description="Helical" evidence="3">
    <location>
        <begin position="38"/>
        <end position="57"/>
    </location>
</feature>
<feature type="transmembrane region" description="Helical" evidence="3">
    <location>
        <begin position="148"/>
        <end position="169"/>
    </location>
</feature>
<dbReference type="Proteomes" id="UP000317881">
    <property type="component" value="Unassembled WGS sequence"/>
</dbReference>
<evidence type="ECO:0000259" key="4">
    <source>
        <dbReference type="Pfam" id="PF00892"/>
    </source>
</evidence>
<dbReference type="GO" id="GO:0016020">
    <property type="term" value="C:membrane"/>
    <property type="evidence" value="ECO:0007669"/>
    <property type="project" value="InterPro"/>
</dbReference>
<feature type="transmembrane region" description="Helical" evidence="3">
    <location>
        <begin position="240"/>
        <end position="261"/>
    </location>
</feature>
<comment type="similarity">
    <text evidence="1">Belongs to the EamA transporter family.</text>
</comment>
<dbReference type="EMBL" id="BJND01000038">
    <property type="protein sequence ID" value="GEC07318.1"/>
    <property type="molecule type" value="Genomic_DNA"/>
</dbReference>
<comment type="caution">
    <text evidence="5">The sequence shown here is derived from an EMBL/GenBank/DDBJ whole genome shotgun (WGS) entry which is preliminary data.</text>
</comment>
<feature type="domain" description="EamA" evidence="4">
    <location>
        <begin position="178"/>
        <end position="312"/>
    </location>
</feature>
<dbReference type="InterPro" id="IPR000620">
    <property type="entry name" value="EamA_dom"/>
</dbReference>
<feature type="transmembrane region" description="Helical" evidence="3">
    <location>
        <begin position="207"/>
        <end position="228"/>
    </location>
</feature>
<accession>A0A4Y3VMC0</accession>
<dbReference type="SUPFAM" id="SSF103481">
    <property type="entry name" value="Multidrug resistance efflux transporter EmrE"/>
    <property type="match status" value="2"/>
</dbReference>
<keyword evidence="6" id="KW-1185">Reference proteome</keyword>